<keyword evidence="1" id="KW-1133">Transmembrane helix</keyword>
<dbReference type="Gene3D" id="2.70.70.10">
    <property type="entry name" value="Glucose Permease (Domain IIA)"/>
    <property type="match status" value="1"/>
</dbReference>
<dbReference type="PANTHER" id="PTHR21666:SF270">
    <property type="entry name" value="MUREIN HYDROLASE ACTIVATOR ENVC"/>
    <property type="match status" value="1"/>
</dbReference>
<keyword evidence="1" id="KW-0472">Membrane</keyword>
<dbReference type="InterPro" id="IPR016047">
    <property type="entry name" value="M23ase_b-sheet_dom"/>
</dbReference>
<dbReference type="RefSeq" id="WP_230503670.1">
    <property type="nucleotide sequence ID" value="NZ_CAKJTJ010000027.1"/>
</dbReference>
<dbReference type="SUPFAM" id="SSF51261">
    <property type="entry name" value="Duplicated hybrid motif"/>
    <property type="match status" value="1"/>
</dbReference>
<dbReference type="Pfam" id="PF13702">
    <property type="entry name" value="Lysozyme_like"/>
    <property type="match status" value="1"/>
</dbReference>
<gene>
    <name evidence="4" type="ORF">BACCIP111883_03594</name>
</gene>
<reference evidence="4 5" key="1">
    <citation type="submission" date="2021-10" db="EMBL/GenBank/DDBJ databases">
        <authorList>
            <person name="Criscuolo A."/>
        </authorList>
    </citation>
    <scope>NUCLEOTIDE SEQUENCE [LARGE SCALE GENOMIC DNA]</scope>
    <source>
        <strain evidence="5">CIP 111883</strain>
    </source>
</reference>
<organism evidence="4 5">
    <name type="scientific">Sutcliffiella rhizosphaerae</name>
    <dbReference type="NCBI Taxonomy" id="2880967"/>
    <lineage>
        <taxon>Bacteria</taxon>
        <taxon>Bacillati</taxon>
        <taxon>Bacillota</taxon>
        <taxon>Bacilli</taxon>
        <taxon>Bacillales</taxon>
        <taxon>Bacillaceae</taxon>
        <taxon>Sutcliffiella</taxon>
    </lineage>
</organism>
<dbReference type="InterPro" id="IPR050570">
    <property type="entry name" value="Cell_wall_metabolism_enzyme"/>
</dbReference>
<feature type="domain" description="M23ase beta-sheet core" evidence="2">
    <location>
        <begin position="256"/>
        <end position="345"/>
    </location>
</feature>
<name>A0ABM8YS30_9BACI</name>
<dbReference type="CDD" id="cd16891">
    <property type="entry name" value="CwlT-like"/>
    <property type="match status" value="1"/>
</dbReference>
<feature type="domain" description="CwlT-like lysozyme" evidence="3">
    <location>
        <begin position="64"/>
        <end position="215"/>
    </location>
</feature>
<comment type="caution">
    <text evidence="4">The sequence shown here is derived from an EMBL/GenBank/DDBJ whole genome shotgun (WGS) entry which is preliminary data.</text>
</comment>
<dbReference type="PANTHER" id="PTHR21666">
    <property type="entry name" value="PEPTIDASE-RELATED"/>
    <property type="match status" value="1"/>
</dbReference>
<dbReference type="InterPro" id="IPR047194">
    <property type="entry name" value="CwlT-like_lysozyme"/>
</dbReference>
<evidence type="ECO:0000259" key="3">
    <source>
        <dbReference type="Pfam" id="PF13702"/>
    </source>
</evidence>
<dbReference type="InterPro" id="IPR011055">
    <property type="entry name" value="Dup_hybrid_motif"/>
</dbReference>
<dbReference type="InterPro" id="IPR023346">
    <property type="entry name" value="Lysozyme-like_dom_sf"/>
</dbReference>
<evidence type="ECO:0000259" key="2">
    <source>
        <dbReference type="Pfam" id="PF01551"/>
    </source>
</evidence>
<proteinExistence type="predicted"/>
<protein>
    <recommendedName>
        <fullName evidence="6">Peptidase M23</fullName>
    </recommendedName>
</protein>
<accession>A0ABM8YS30</accession>
<keyword evidence="1" id="KW-0812">Transmembrane</keyword>
<evidence type="ECO:0008006" key="6">
    <source>
        <dbReference type="Google" id="ProtNLM"/>
    </source>
</evidence>
<dbReference type="EMBL" id="CAKJTJ010000027">
    <property type="protein sequence ID" value="CAG9622803.1"/>
    <property type="molecule type" value="Genomic_DNA"/>
</dbReference>
<dbReference type="SUPFAM" id="SSF53955">
    <property type="entry name" value="Lysozyme-like"/>
    <property type="match status" value="1"/>
</dbReference>
<dbReference type="Gene3D" id="1.10.530.10">
    <property type="match status" value="1"/>
</dbReference>
<dbReference type="Proteomes" id="UP000789833">
    <property type="component" value="Unassembled WGS sequence"/>
</dbReference>
<evidence type="ECO:0000313" key="4">
    <source>
        <dbReference type="EMBL" id="CAG9622803.1"/>
    </source>
</evidence>
<evidence type="ECO:0000313" key="5">
    <source>
        <dbReference type="Proteomes" id="UP000789833"/>
    </source>
</evidence>
<dbReference type="Pfam" id="PF01551">
    <property type="entry name" value="Peptidase_M23"/>
    <property type="match status" value="1"/>
</dbReference>
<feature type="transmembrane region" description="Helical" evidence="1">
    <location>
        <begin position="21"/>
        <end position="46"/>
    </location>
</feature>
<dbReference type="CDD" id="cd12797">
    <property type="entry name" value="M23_peptidase"/>
    <property type="match status" value="1"/>
</dbReference>
<keyword evidence="5" id="KW-1185">Reference proteome</keyword>
<evidence type="ECO:0000256" key="1">
    <source>
        <dbReference type="SAM" id="Phobius"/>
    </source>
</evidence>
<sequence>MIRQALLMKAKAGALALFVKMILPIFLVVGGVFALIFAIMLMAGALSDSQSSNLRGNGSVIGVSEEVLQYQSLVENIAREYGIPEYTGIILAMMMQESGGRGNDPMQASESLCGVVGCIQTPEASIEQGVHYFTQVLKQAQGDLRLAVQSYNFGLGFISYALERGGYSKDVAIDFSIMQYEQVKYTGNYSCVRPESVATGACYGDIGYVDAVFSYYNYEQGTIPIQNGDFVMPVAGMNMTSDYGMRQHPITGENHMHHGMDFGCINRVTPIVAVTDGQVVFSGDKGGYGNKVVLQHSTDLFTAYAHNSSNIVREGEHVRAGQQIAVCGTTGESTGPHLHLEFRTTRSGGHSDPKLYLGL</sequence>